<feature type="transmembrane region" description="Helical" evidence="2">
    <location>
        <begin position="408"/>
        <end position="428"/>
    </location>
</feature>
<evidence type="ECO:0008006" key="5">
    <source>
        <dbReference type="Google" id="ProtNLM"/>
    </source>
</evidence>
<feature type="region of interest" description="Disordered" evidence="1">
    <location>
        <begin position="376"/>
        <end position="404"/>
    </location>
</feature>
<accession>A0A6M5UAG0</accession>
<dbReference type="InterPro" id="IPR011009">
    <property type="entry name" value="Kinase-like_dom_sf"/>
</dbReference>
<feature type="compositionally biased region" description="Pro residues" evidence="1">
    <location>
        <begin position="302"/>
        <end position="312"/>
    </location>
</feature>
<dbReference type="AlphaFoldDB" id="A0A6M5UAG0"/>
<keyword evidence="4" id="KW-1185">Reference proteome</keyword>
<evidence type="ECO:0000256" key="2">
    <source>
        <dbReference type="SAM" id="Phobius"/>
    </source>
</evidence>
<dbReference type="Gene3D" id="1.10.510.10">
    <property type="entry name" value="Transferase(Phosphotransferase) domain 1"/>
    <property type="match status" value="1"/>
</dbReference>
<keyword evidence="2" id="KW-0812">Transmembrane</keyword>
<gene>
    <name evidence="3" type="ORF">FIC82_002245</name>
</gene>
<keyword evidence="2" id="KW-1133">Transmembrane helix</keyword>
<dbReference type="CDD" id="cd13973">
    <property type="entry name" value="PK_MviN-like"/>
    <property type="match status" value="1"/>
</dbReference>
<keyword evidence="2" id="KW-0472">Membrane</keyword>
<dbReference type="KEGG" id="cprt:FIC82_002245"/>
<sequence>MAPGTLLVARYRLDEQLPSDLSDVTAWSAHDQILDRPVRISVVSGEHVAEALDSARRAALVVDPRLTRVLDVGAEDGVAYVVTERYTGVTLSEVVAGGIVDPQQARAIVGEAAAALEVARRRGVHHLALRPDAVRVDGSRVLVTGLGLDAGVAGHDQHDADRTSRADAVGLVALLYYAMTARWAGPSLDVPWIASDAIHPLPAQRAGDTVQPLSAVRPDVPAELDTLCAQTFTGAQGTAQEWTDAADAADGPRSPADVVSAVEPWGEVSVVAALPTFVQPATAGVSRQSVRSAFDGSTSAPPGTPPPAPPVRRPTTGRIHRVGAVPGSAGPGAAYAMDPASGATAVVPPTAGPATGAYAVPPPPAAYDAGATAQYATAAPPPGPPTTAETPQGWSEPAPRRGPRRFNATPIVLVLVLGLVVWGVVWAVNTAFDGFGPALQAGEQTTSDGSTAPSEGDGSGDADGGEEEAPPADVRPVIASGAALDPEGDAAGNNAGEHPELVGLAYDQQPDTTWISRRYNAADFAGLRSGIGFAVTLEQKAPVSSIVLDTAVTGGNVEIRATSPSTPTDGEVLASGPLAPGVEFTFDQPVEAESIVLWFTELPQNPAGEYRAEINEILVS</sequence>
<dbReference type="Proteomes" id="UP000451354">
    <property type="component" value="Chromosome"/>
</dbReference>
<dbReference type="RefSeq" id="WP_168731417.1">
    <property type="nucleotide sequence ID" value="NZ_CP052757.1"/>
</dbReference>
<evidence type="ECO:0000256" key="1">
    <source>
        <dbReference type="SAM" id="MobiDB-lite"/>
    </source>
</evidence>
<name>A0A6M5UAG0_9MICO</name>
<evidence type="ECO:0000313" key="4">
    <source>
        <dbReference type="Proteomes" id="UP000451354"/>
    </source>
</evidence>
<protein>
    <recommendedName>
        <fullName evidence="5">Serine/threonine protein kinase</fullName>
    </recommendedName>
</protein>
<feature type="region of interest" description="Disordered" evidence="1">
    <location>
        <begin position="282"/>
        <end position="315"/>
    </location>
</feature>
<feature type="region of interest" description="Disordered" evidence="1">
    <location>
        <begin position="442"/>
        <end position="472"/>
    </location>
</feature>
<feature type="compositionally biased region" description="Acidic residues" evidence="1">
    <location>
        <begin position="458"/>
        <end position="470"/>
    </location>
</feature>
<evidence type="ECO:0000313" key="3">
    <source>
        <dbReference type="EMBL" id="QJW35200.1"/>
    </source>
</evidence>
<feature type="compositionally biased region" description="Polar residues" evidence="1">
    <location>
        <begin position="442"/>
        <end position="451"/>
    </location>
</feature>
<dbReference type="SUPFAM" id="SSF56112">
    <property type="entry name" value="Protein kinase-like (PK-like)"/>
    <property type="match status" value="1"/>
</dbReference>
<proteinExistence type="predicted"/>
<reference evidence="4" key="1">
    <citation type="journal article" date="2022" name="Int. J. Syst. Evol. Microbiol.">
        <title>Cellulosimicrobium protaetiae sp. nov., isolated from the gut of the larva of Protaetia brevitarsis seulensis.</title>
        <authorList>
            <person name="Le Han H."/>
            <person name="Nguyen T.T.H."/>
            <person name="Li Z."/>
            <person name="Shin N.R."/>
            <person name="Kim S.G."/>
        </authorList>
    </citation>
    <scope>NUCLEOTIDE SEQUENCE [LARGE SCALE GENOMIC DNA]</scope>
    <source>
        <strain evidence="4">BI34</strain>
    </source>
</reference>
<dbReference type="EMBL" id="CP052757">
    <property type="protein sequence ID" value="QJW35200.1"/>
    <property type="molecule type" value="Genomic_DNA"/>
</dbReference>
<organism evidence="3 4">
    <name type="scientific">Cellulosimicrobium protaetiae</name>
    <dbReference type="NCBI Taxonomy" id="2587808"/>
    <lineage>
        <taxon>Bacteria</taxon>
        <taxon>Bacillati</taxon>
        <taxon>Actinomycetota</taxon>
        <taxon>Actinomycetes</taxon>
        <taxon>Micrococcales</taxon>
        <taxon>Promicromonosporaceae</taxon>
        <taxon>Cellulosimicrobium</taxon>
    </lineage>
</organism>